<feature type="region of interest" description="Disordered" evidence="1">
    <location>
        <begin position="405"/>
        <end position="424"/>
    </location>
</feature>
<dbReference type="Proteomes" id="UP000515152">
    <property type="component" value="Chromosome 20"/>
</dbReference>
<dbReference type="GeneID" id="116225257"/>
<protein>
    <submittedName>
        <fullName evidence="3">Uncharacterized protein LOC116225257</fullName>
    </submittedName>
</protein>
<accession>A0A6P8GZA9</accession>
<dbReference type="PANTHER" id="PTHR23187:SF3">
    <property type="entry name" value="SUMO-INTERACTING MOTIF-CONTAINING PROTEIN 1"/>
    <property type="match status" value="1"/>
</dbReference>
<dbReference type="KEGG" id="char:116225257"/>
<keyword evidence="2" id="KW-1185">Reference proteome</keyword>
<evidence type="ECO:0000256" key="1">
    <source>
        <dbReference type="SAM" id="MobiDB-lite"/>
    </source>
</evidence>
<gene>
    <name evidence="3" type="primary">LOC116225257</name>
</gene>
<reference evidence="3" key="1">
    <citation type="submission" date="2025-08" db="UniProtKB">
        <authorList>
            <consortium name="RefSeq"/>
        </authorList>
    </citation>
    <scope>IDENTIFICATION</scope>
</reference>
<feature type="region of interest" description="Disordered" evidence="1">
    <location>
        <begin position="340"/>
        <end position="366"/>
    </location>
</feature>
<proteinExistence type="predicted"/>
<dbReference type="RefSeq" id="XP_031443361.1">
    <property type="nucleotide sequence ID" value="XM_031587501.1"/>
</dbReference>
<dbReference type="InterPro" id="IPR052119">
    <property type="entry name" value="ElonginBC-PRC2_ViralRestrict"/>
</dbReference>
<dbReference type="AlphaFoldDB" id="A0A6P8GZA9"/>
<feature type="region of interest" description="Disordered" evidence="1">
    <location>
        <begin position="273"/>
        <end position="294"/>
    </location>
</feature>
<dbReference type="OrthoDB" id="6088715at2759"/>
<organism evidence="2 3">
    <name type="scientific">Clupea harengus</name>
    <name type="common">Atlantic herring</name>
    <dbReference type="NCBI Taxonomy" id="7950"/>
    <lineage>
        <taxon>Eukaryota</taxon>
        <taxon>Metazoa</taxon>
        <taxon>Chordata</taxon>
        <taxon>Craniata</taxon>
        <taxon>Vertebrata</taxon>
        <taxon>Euteleostomi</taxon>
        <taxon>Actinopterygii</taxon>
        <taxon>Neopterygii</taxon>
        <taxon>Teleostei</taxon>
        <taxon>Clupei</taxon>
        <taxon>Clupeiformes</taxon>
        <taxon>Clupeoidei</taxon>
        <taxon>Clupeidae</taxon>
        <taxon>Clupea</taxon>
    </lineage>
</organism>
<feature type="compositionally biased region" description="Polar residues" evidence="1">
    <location>
        <begin position="340"/>
        <end position="352"/>
    </location>
</feature>
<evidence type="ECO:0000313" key="2">
    <source>
        <dbReference type="Proteomes" id="UP000515152"/>
    </source>
</evidence>
<dbReference type="PANTHER" id="PTHR23187">
    <property type="entry name" value="FLJ44216 PROTEIN-RELATED"/>
    <property type="match status" value="1"/>
</dbReference>
<name>A0A6P8GZA9_CLUHA</name>
<dbReference type="GO" id="GO:0032184">
    <property type="term" value="F:SUMO polymer binding"/>
    <property type="evidence" value="ECO:0007669"/>
    <property type="project" value="TreeGrafter"/>
</dbReference>
<evidence type="ECO:0000313" key="3">
    <source>
        <dbReference type="RefSeq" id="XP_031443361.1"/>
    </source>
</evidence>
<sequence>MYLGSAMEDIISLSSGSEGDSDLEVVGCYSDDTKEDARPFLRVDWVPVKPVFIDLSKLRRRRPQRCQLGPYEVVDLSRVEERDSEAVVCTALSVSDKEDDSLDQQGECQILPSLATDTSQSCTVESSQIIEPSQTPCLLPVCVALAGAEKEGDGLQFEGESHVPLPAALILPQNISVGDLPQIDLNQIDFTGSSVPLGSEGLPLLEGCSSQRDSLESVPSPFSLDSPYHCPSEIDPVLFSDESNMLDLKETTFTTDFFDHPAESPCMPYSSAHTDAQGNSAHTDAQGNSAFGTSSSVADLGAVWEEDEQLDPSSSSAACQSDVSTPCPLSALPAADTVSTWTETQNNCTPNSPGRPVSGDSRTVVPSPSPLYNVPCPQSFCVSYPLPERGCQEQEGEILGTNHNGHGQADNGHDDSGSHVMSGLSPGMSGREIQNQQYISHIQLKKLKKQMGAVVQGRIDDEEEEDEEEEEDYGPPELLCRQSLSLVYSTIEENYPEGTLQLLSDFLQPRYYPPPDIMAHLLRGILMDPHCPDVLALEAYALLTRIQM</sequence>